<comment type="caution">
    <text evidence="1">The sequence shown here is derived from an EMBL/GenBank/DDBJ whole genome shotgun (WGS) entry which is preliminary data.</text>
</comment>
<dbReference type="Proteomes" id="UP000785679">
    <property type="component" value="Unassembled WGS sequence"/>
</dbReference>
<sequence>MERGHKFQLGRIRNKYIIFEILLLSFNGKNACKHLHCINSDFRLILRANYLYVKNILTKITINRLHELDKAITLEQLKKMKIRVELDRKIPIALFQLKFIDTISLCHNYEQVSRLNKIQEAIQSIAIRKLVVNMQDVTSLYGIFNNSAVFKAVLCINKLEIRLGPYIIGENDQYINKPILVLKIRGQKTILVLVESLKAKPLLYNTCSQMGIKMFVQEVHKQCQRENFKLIYFLTSSNSIDQVKLDWFKFIDCKNKYFEYDRINVNPMKGEAVQEMKEIIKYSTNKSLEQSELTIPLQSFYEIISSLQLPFKAVCVFCDTEKFAHSFLKQPMVNKLTLDLKECSIEKLYECIKACCNVENIELIGVKIALREEVQVMIQSIYSEWEQKPSIMFS</sequence>
<dbReference type="AlphaFoldDB" id="A0A8J8NQ48"/>
<gene>
    <name evidence="1" type="ORF">FGO68_gene11148</name>
</gene>
<dbReference type="EMBL" id="RRYP01010545">
    <property type="protein sequence ID" value="TNV78309.1"/>
    <property type="molecule type" value="Genomic_DNA"/>
</dbReference>
<proteinExistence type="predicted"/>
<reference evidence="1" key="1">
    <citation type="submission" date="2019-06" db="EMBL/GenBank/DDBJ databases">
        <authorList>
            <person name="Zheng W."/>
        </authorList>
    </citation>
    <scope>NUCLEOTIDE SEQUENCE</scope>
    <source>
        <strain evidence="1">QDHG01</strain>
    </source>
</reference>
<accession>A0A8J8NQ48</accession>
<organism evidence="1 2">
    <name type="scientific">Halteria grandinella</name>
    <dbReference type="NCBI Taxonomy" id="5974"/>
    <lineage>
        <taxon>Eukaryota</taxon>
        <taxon>Sar</taxon>
        <taxon>Alveolata</taxon>
        <taxon>Ciliophora</taxon>
        <taxon>Intramacronucleata</taxon>
        <taxon>Spirotrichea</taxon>
        <taxon>Stichotrichia</taxon>
        <taxon>Sporadotrichida</taxon>
        <taxon>Halteriidae</taxon>
        <taxon>Halteria</taxon>
    </lineage>
</organism>
<evidence type="ECO:0000313" key="1">
    <source>
        <dbReference type="EMBL" id="TNV78309.1"/>
    </source>
</evidence>
<protein>
    <submittedName>
        <fullName evidence="1">Uncharacterized protein</fullName>
    </submittedName>
</protein>
<name>A0A8J8NQ48_HALGN</name>
<keyword evidence="2" id="KW-1185">Reference proteome</keyword>
<evidence type="ECO:0000313" key="2">
    <source>
        <dbReference type="Proteomes" id="UP000785679"/>
    </source>
</evidence>